<reference evidence="3" key="1">
    <citation type="journal article" date="2014" name="Science">
        <title>Ancient hybridizations among the ancestral genomes of bread wheat.</title>
        <authorList>
            <consortium name="International Wheat Genome Sequencing Consortium,"/>
            <person name="Marcussen T."/>
            <person name="Sandve S.R."/>
            <person name="Heier L."/>
            <person name="Spannagl M."/>
            <person name="Pfeifer M."/>
            <person name="Jakobsen K.S."/>
            <person name="Wulff B.B."/>
            <person name="Steuernagel B."/>
            <person name="Mayer K.F."/>
            <person name="Olsen O.A."/>
        </authorList>
    </citation>
    <scope>NUCLEOTIDE SEQUENCE [LARGE SCALE GENOMIC DNA]</scope>
    <source>
        <strain evidence="3">cv. AL8/78</strain>
    </source>
</reference>
<reference evidence="2" key="4">
    <citation type="submission" date="2019-03" db="UniProtKB">
        <authorList>
            <consortium name="EnsemblPlants"/>
        </authorList>
    </citation>
    <scope>IDENTIFICATION</scope>
</reference>
<dbReference type="Proteomes" id="UP000015105">
    <property type="component" value="Chromosome 4D"/>
</dbReference>
<evidence type="ECO:0000256" key="1">
    <source>
        <dbReference type="SAM" id="MobiDB-lite"/>
    </source>
</evidence>
<reference evidence="2" key="3">
    <citation type="journal article" date="2017" name="Nature">
        <title>Genome sequence of the progenitor of the wheat D genome Aegilops tauschii.</title>
        <authorList>
            <person name="Luo M.C."/>
            <person name="Gu Y.Q."/>
            <person name="Puiu D."/>
            <person name="Wang H."/>
            <person name="Twardziok S.O."/>
            <person name="Deal K.R."/>
            <person name="Huo N."/>
            <person name="Zhu T."/>
            <person name="Wang L."/>
            <person name="Wang Y."/>
            <person name="McGuire P.E."/>
            <person name="Liu S."/>
            <person name="Long H."/>
            <person name="Ramasamy R.K."/>
            <person name="Rodriguez J.C."/>
            <person name="Van S.L."/>
            <person name="Yuan L."/>
            <person name="Wang Z."/>
            <person name="Xia Z."/>
            <person name="Xiao L."/>
            <person name="Anderson O.D."/>
            <person name="Ouyang S."/>
            <person name="Liang Y."/>
            <person name="Zimin A.V."/>
            <person name="Pertea G."/>
            <person name="Qi P."/>
            <person name="Bennetzen J.L."/>
            <person name="Dai X."/>
            <person name="Dawson M.W."/>
            <person name="Muller H.G."/>
            <person name="Kugler K."/>
            <person name="Rivarola-Duarte L."/>
            <person name="Spannagl M."/>
            <person name="Mayer K.F.X."/>
            <person name="Lu F.H."/>
            <person name="Bevan M.W."/>
            <person name="Leroy P."/>
            <person name="Li P."/>
            <person name="You F.M."/>
            <person name="Sun Q."/>
            <person name="Liu Z."/>
            <person name="Lyons E."/>
            <person name="Wicker T."/>
            <person name="Salzberg S.L."/>
            <person name="Devos K.M."/>
            <person name="Dvorak J."/>
        </authorList>
    </citation>
    <scope>NUCLEOTIDE SEQUENCE [LARGE SCALE GENOMIC DNA]</scope>
    <source>
        <strain evidence="2">cv. AL8/78</strain>
    </source>
</reference>
<feature type="region of interest" description="Disordered" evidence="1">
    <location>
        <begin position="26"/>
        <end position="74"/>
    </location>
</feature>
<evidence type="ECO:0000313" key="2">
    <source>
        <dbReference type="EnsemblPlants" id="AET4Gv20779400.8"/>
    </source>
</evidence>
<dbReference type="Gramene" id="AET4Gv20779400.8">
    <property type="protein sequence ID" value="AET4Gv20779400.8"/>
    <property type="gene ID" value="AET4Gv20779400"/>
</dbReference>
<keyword evidence="3" id="KW-1185">Reference proteome</keyword>
<dbReference type="AlphaFoldDB" id="A0A453J410"/>
<dbReference type="EnsemblPlants" id="AET4Gv20779400.8">
    <property type="protein sequence ID" value="AET4Gv20779400.8"/>
    <property type="gene ID" value="AET4Gv20779400"/>
</dbReference>
<proteinExistence type="predicted"/>
<reference evidence="2" key="5">
    <citation type="journal article" date="2021" name="G3 (Bethesda)">
        <title>Aegilops tauschii genome assembly Aet v5.0 features greater sequence contiguity and improved annotation.</title>
        <authorList>
            <person name="Wang L."/>
            <person name="Zhu T."/>
            <person name="Rodriguez J.C."/>
            <person name="Deal K.R."/>
            <person name="Dubcovsky J."/>
            <person name="McGuire P.E."/>
            <person name="Lux T."/>
            <person name="Spannagl M."/>
            <person name="Mayer K.F.X."/>
            <person name="Baldrich P."/>
            <person name="Meyers B.C."/>
            <person name="Huo N."/>
            <person name="Gu Y.Q."/>
            <person name="Zhou H."/>
            <person name="Devos K.M."/>
            <person name="Bennetzen J.L."/>
            <person name="Unver T."/>
            <person name="Budak H."/>
            <person name="Gulick P.J."/>
            <person name="Galiba G."/>
            <person name="Kalapos B."/>
            <person name="Nelson D.R."/>
            <person name="Li P."/>
            <person name="You F.M."/>
            <person name="Luo M.C."/>
            <person name="Dvorak J."/>
        </authorList>
    </citation>
    <scope>NUCLEOTIDE SEQUENCE [LARGE SCALE GENOMIC DNA]</scope>
    <source>
        <strain evidence="2">cv. AL8/78</strain>
    </source>
</reference>
<name>A0A453J410_AEGTS</name>
<reference evidence="3" key="2">
    <citation type="journal article" date="2017" name="Nat. Plants">
        <title>The Aegilops tauschii genome reveals multiple impacts of transposons.</title>
        <authorList>
            <person name="Zhao G."/>
            <person name="Zou C."/>
            <person name="Li K."/>
            <person name="Wang K."/>
            <person name="Li T."/>
            <person name="Gao L."/>
            <person name="Zhang X."/>
            <person name="Wang H."/>
            <person name="Yang Z."/>
            <person name="Liu X."/>
            <person name="Jiang W."/>
            <person name="Mao L."/>
            <person name="Kong X."/>
            <person name="Jiao Y."/>
            <person name="Jia J."/>
        </authorList>
    </citation>
    <scope>NUCLEOTIDE SEQUENCE [LARGE SCALE GENOMIC DNA]</scope>
    <source>
        <strain evidence="3">cv. AL8/78</strain>
    </source>
</reference>
<protein>
    <submittedName>
        <fullName evidence="2">Uncharacterized protein</fullName>
    </submittedName>
</protein>
<evidence type="ECO:0000313" key="3">
    <source>
        <dbReference type="Proteomes" id="UP000015105"/>
    </source>
</evidence>
<sequence>PAPQNSRRSAPSGAWAHVIRKEASAKQRRLSALAQNPPMSVRSPPSASTTAHHRHVRARSDRRPGPRPAAGDGR</sequence>
<accession>A0A453J410</accession>
<organism evidence="2 3">
    <name type="scientific">Aegilops tauschii subsp. strangulata</name>
    <name type="common">Goatgrass</name>
    <dbReference type="NCBI Taxonomy" id="200361"/>
    <lineage>
        <taxon>Eukaryota</taxon>
        <taxon>Viridiplantae</taxon>
        <taxon>Streptophyta</taxon>
        <taxon>Embryophyta</taxon>
        <taxon>Tracheophyta</taxon>
        <taxon>Spermatophyta</taxon>
        <taxon>Magnoliopsida</taxon>
        <taxon>Liliopsida</taxon>
        <taxon>Poales</taxon>
        <taxon>Poaceae</taxon>
        <taxon>BOP clade</taxon>
        <taxon>Pooideae</taxon>
        <taxon>Triticodae</taxon>
        <taxon>Triticeae</taxon>
        <taxon>Triticinae</taxon>
        <taxon>Aegilops</taxon>
    </lineage>
</organism>
<feature type="compositionally biased region" description="Polar residues" evidence="1">
    <location>
        <begin position="33"/>
        <end position="50"/>
    </location>
</feature>